<feature type="compositionally biased region" description="Basic residues" evidence="1">
    <location>
        <begin position="1"/>
        <end position="14"/>
    </location>
</feature>
<dbReference type="Proteomes" id="UP001066276">
    <property type="component" value="Chromosome 8"/>
</dbReference>
<evidence type="ECO:0000256" key="1">
    <source>
        <dbReference type="SAM" id="MobiDB-lite"/>
    </source>
</evidence>
<protein>
    <submittedName>
        <fullName evidence="2">Uncharacterized protein</fullName>
    </submittedName>
</protein>
<accession>A0AAV7NGZ5</accession>
<gene>
    <name evidence="2" type="ORF">NDU88_003542</name>
</gene>
<feature type="region of interest" description="Disordered" evidence="1">
    <location>
        <begin position="1"/>
        <end position="74"/>
    </location>
</feature>
<reference evidence="2" key="1">
    <citation type="journal article" date="2022" name="bioRxiv">
        <title>Sequencing and chromosome-scale assembly of the giantPleurodeles waltlgenome.</title>
        <authorList>
            <person name="Brown T."/>
            <person name="Elewa A."/>
            <person name="Iarovenko S."/>
            <person name="Subramanian E."/>
            <person name="Araus A.J."/>
            <person name="Petzold A."/>
            <person name="Susuki M."/>
            <person name="Suzuki K.-i.T."/>
            <person name="Hayashi T."/>
            <person name="Toyoda A."/>
            <person name="Oliveira C."/>
            <person name="Osipova E."/>
            <person name="Leigh N.D."/>
            <person name="Simon A."/>
            <person name="Yun M.H."/>
        </authorList>
    </citation>
    <scope>NUCLEOTIDE SEQUENCE</scope>
    <source>
        <strain evidence="2">20211129_DDA</strain>
        <tissue evidence="2">Liver</tissue>
    </source>
</reference>
<evidence type="ECO:0000313" key="2">
    <source>
        <dbReference type="EMBL" id="KAJ1115317.1"/>
    </source>
</evidence>
<dbReference type="AlphaFoldDB" id="A0AAV7NGZ5"/>
<feature type="compositionally biased region" description="Polar residues" evidence="1">
    <location>
        <begin position="46"/>
        <end position="57"/>
    </location>
</feature>
<feature type="compositionally biased region" description="Basic and acidic residues" evidence="1">
    <location>
        <begin position="25"/>
        <end position="37"/>
    </location>
</feature>
<evidence type="ECO:0000313" key="3">
    <source>
        <dbReference type="Proteomes" id="UP001066276"/>
    </source>
</evidence>
<feature type="compositionally biased region" description="Basic and acidic residues" evidence="1">
    <location>
        <begin position="58"/>
        <end position="74"/>
    </location>
</feature>
<organism evidence="2 3">
    <name type="scientific">Pleurodeles waltl</name>
    <name type="common">Iberian ribbed newt</name>
    <dbReference type="NCBI Taxonomy" id="8319"/>
    <lineage>
        <taxon>Eukaryota</taxon>
        <taxon>Metazoa</taxon>
        <taxon>Chordata</taxon>
        <taxon>Craniata</taxon>
        <taxon>Vertebrata</taxon>
        <taxon>Euteleostomi</taxon>
        <taxon>Amphibia</taxon>
        <taxon>Batrachia</taxon>
        <taxon>Caudata</taxon>
        <taxon>Salamandroidea</taxon>
        <taxon>Salamandridae</taxon>
        <taxon>Pleurodelinae</taxon>
        <taxon>Pleurodeles</taxon>
    </lineage>
</organism>
<proteinExistence type="predicted"/>
<comment type="caution">
    <text evidence="2">The sequence shown here is derived from an EMBL/GenBank/DDBJ whole genome shotgun (WGS) entry which is preliminary data.</text>
</comment>
<name>A0AAV7NGZ5_PLEWA</name>
<sequence length="74" mass="8732">MVVRKRLPPFHRRNDRSWSWSTKESTGEEERKPKEDAAPEDAETALRTSRPTLGSRTVETRCRDQDRWPRGAHE</sequence>
<keyword evidence="3" id="KW-1185">Reference proteome</keyword>
<dbReference type="EMBL" id="JANPWB010000012">
    <property type="protein sequence ID" value="KAJ1115317.1"/>
    <property type="molecule type" value="Genomic_DNA"/>
</dbReference>